<accession>A0A2R8AF42</accession>
<feature type="transmembrane region" description="Helical" evidence="2">
    <location>
        <begin position="65"/>
        <end position="83"/>
    </location>
</feature>
<reference evidence="3 4" key="1">
    <citation type="submission" date="2018-03" db="EMBL/GenBank/DDBJ databases">
        <authorList>
            <person name="Keele B.F."/>
        </authorList>
    </citation>
    <scope>NUCLEOTIDE SEQUENCE [LARGE SCALE GENOMIC DNA]</scope>
    <source>
        <strain evidence="3 4">CeCT 8812</strain>
    </source>
</reference>
<evidence type="ECO:0000313" key="3">
    <source>
        <dbReference type="EMBL" id="SPF30861.1"/>
    </source>
</evidence>
<feature type="transmembrane region" description="Helical" evidence="2">
    <location>
        <begin position="328"/>
        <end position="345"/>
    </location>
</feature>
<feature type="transmembrane region" description="Helical" evidence="2">
    <location>
        <begin position="156"/>
        <end position="180"/>
    </location>
</feature>
<evidence type="ECO:0000313" key="4">
    <source>
        <dbReference type="Proteomes" id="UP000244932"/>
    </source>
</evidence>
<dbReference type="RefSeq" id="WP_108783554.1">
    <property type="nucleotide sequence ID" value="NZ_OMKW01000004.1"/>
</dbReference>
<feature type="region of interest" description="Disordered" evidence="1">
    <location>
        <begin position="1"/>
        <end position="20"/>
    </location>
</feature>
<feature type="transmembrane region" description="Helical" evidence="2">
    <location>
        <begin position="244"/>
        <end position="265"/>
    </location>
</feature>
<feature type="transmembrane region" description="Helical" evidence="2">
    <location>
        <begin position="103"/>
        <end position="124"/>
    </location>
</feature>
<keyword evidence="2" id="KW-0812">Transmembrane</keyword>
<name>A0A2R8AF42_9RHOB</name>
<dbReference type="InterPro" id="IPR014550">
    <property type="entry name" value="UCP028704_OpgC"/>
</dbReference>
<dbReference type="PANTHER" id="PTHR38592">
    <property type="entry name" value="BLL4819 PROTEIN"/>
    <property type="match status" value="1"/>
</dbReference>
<feature type="transmembrane region" description="Helical" evidence="2">
    <location>
        <begin position="421"/>
        <end position="441"/>
    </location>
</feature>
<dbReference type="PANTHER" id="PTHR38592:SF3">
    <property type="entry name" value="BLL4819 PROTEIN"/>
    <property type="match status" value="1"/>
</dbReference>
<evidence type="ECO:0008006" key="5">
    <source>
        <dbReference type="Google" id="ProtNLM"/>
    </source>
</evidence>
<gene>
    <name evidence="3" type="ORF">POI8812_03205</name>
</gene>
<feature type="transmembrane region" description="Helical" evidence="2">
    <location>
        <begin position="491"/>
        <end position="515"/>
    </location>
</feature>
<feature type="transmembrane region" description="Helical" evidence="2">
    <location>
        <begin position="30"/>
        <end position="53"/>
    </location>
</feature>
<feature type="transmembrane region" description="Helical" evidence="2">
    <location>
        <begin position="395"/>
        <end position="415"/>
    </location>
</feature>
<dbReference type="Proteomes" id="UP000244932">
    <property type="component" value="Unassembled WGS sequence"/>
</dbReference>
<protein>
    <recommendedName>
        <fullName evidence="5">OpgC protein</fullName>
    </recommendedName>
</protein>
<feature type="transmembrane region" description="Helical" evidence="2">
    <location>
        <begin position="213"/>
        <end position="232"/>
    </location>
</feature>
<dbReference type="AlphaFoldDB" id="A0A2R8AF42"/>
<proteinExistence type="predicted"/>
<feature type="transmembrane region" description="Helical" evidence="2">
    <location>
        <begin position="187"/>
        <end position="207"/>
    </location>
</feature>
<feature type="transmembrane region" description="Helical" evidence="2">
    <location>
        <begin position="271"/>
        <end position="292"/>
    </location>
</feature>
<sequence length="540" mass="59924">MTSNSAAPAGNAADVPGTPATKVRDPRLDFFRGVAMFIILLAHTPGNAWTLWIPARFGFSDGADIFVFCSGMASALAFGAIFAKRGWWLGAARIAHRIWQVYWAHICVFLVTAIMLFTIDHLGIGNKDTPYITSPYVVPFFNETGEAMLGLLTLTYVPGLFDILPMYIVILAMIPALMFIHRIAGVPAVLAAMALLWLGSNLAGWAYQVDDPAVLGGLGSFIYSVGSTLDFLNLPSNPFGNGRWFFNPFAWQLIFFTGFCFGMKWLPAPPVNRTLIIIAATYVILVIPFAWFKIHRGLYLPDDWAIQNFIEETRAAIRPLWWKTEQGALRYLHFLAVAYLAWVAVGPMGARLSTGFRAPGAVGRFGLIIAAVVFVATIPYNYVEWIMVYAPPLNDFIVWLFDPVATSIFGTNLFADPEKIGMLQIAHGLAAIVLIWAAIGPERRHWMTHDLVQRVVPVVRKVGTQSLAVFMLSIPLSRFNGFLLDLIGREWWSWWLVHMWGAACLIACAYFVGWIKGQPWRVPRKPAPVSASSAKPVPAQ</sequence>
<evidence type="ECO:0000256" key="2">
    <source>
        <dbReference type="SAM" id="Phobius"/>
    </source>
</evidence>
<keyword evidence="2" id="KW-0472">Membrane</keyword>
<feature type="transmembrane region" description="Helical" evidence="2">
    <location>
        <begin position="365"/>
        <end position="383"/>
    </location>
</feature>
<evidence type="ECO:0000256" key="1">
    <source>
        <dbReference type="SAM" id="MobiDB-lite"/>
    </source>
</evidence>
<keyword evidence="2" id="KW-1133">Transmembrane helix</keyword>
<dbReference type="OrthoDB" id="9775975at2"/>
<organism evidence="3 4">
    <name type="scientific">Pontivivens insulae</name>
    <dbReference type="NCBI Taxonomy" id="1639689"/>
    <lineage>
        <taxon>Bacteria</taxon>
        <taxon>Pseudomonadati</taxon>
        <taxon>Pseudomonadota</taxon>
        <taxon>Alphaproteobacteria</taxon>
        <taxon>Rhodobacterales</taxon>
        <taxon>Paracoccaceae</taxon>
        <taxon>Pontivivens</taxon>
    </lineage>
</organism>
<dbReference type="Pfam" id="PF10129">
    <property type="entry name" value="OpgC_C"/>
    <property type="match status" value="2"/>
</dbReference>
<keyword evidence="4" id="KW-1185">Reference proteome</keyword>
<dbReference type="EMBL" id="OMKW01000004">
    <property type="protein sequence ID" value="SPF30861.1"/>
    <property type="molecule type" value="Genomic_DNA"/>
</dbReference>
<feature type="transmembrane region" description="Helical" evidence="2">
    <location>
        <begin position="462"/>
        <end position="479"/>
    </location>
</feature>